<evidence type="ECO:0008006" key="4">
    <source>
        <dbReference type="Google" id="ProtNLM"/>
    </source>
</evidence>
<dbReference type="EMBL" id="BOPG01000027">
    <property type="protein sequence ID" value="GIJ56793.1"/>
    <property type="molecule type" value="Genomic_DNA"/>
</dbReference>
<dbReference type="GO" id="GO:0008237">
    <property type="term" value="F:metallopeptidase activity"/>
    <property type="evidence" value="ECO:0007669"/>
    <property type="project" value="InterPro"/>
</dbReference>
<gene>
    <name evidence="2" type="ORF">Vau01_043090</name>
</gene>
<evidence type="ECO:0000313" key="2">
    <source>
        <dbReference type="EMBL" id="GIJ56793.1"/>
    </source>
</evidence>
<dbReference type="SUPFAM" id="SSF55486">
    <property type="entry name" value="Metalloproteases ('zincins'), catalytic domain"/>
    <property type="match status" value="1"/>
</dbReference>
<feature type="region of interest" description="Disordered" evidence="1">
    <location>
        <begin position="1"/>
        <end position="26"/>
    </location>
</feature>
<keyword evidence="3" id="KW-1185">Reference proteome</keyword>
<organism evidence="2 3">
    <name type="scientific">Virgisporangium aurantiacum</name>
    <dbReference type="NCBI Taxonomy" id="175570"/>
    <lineage>
        <taxon>Bacteria</taxon>
        <taxon>Bacillati</taxon>
        <taxon>Actinomycetota</taxon>
        <taxon>Actinomycetes</taxon>
        <taxon>Micromonosporales</taxon>
        <taxon>Micromonosporaceae</taxon>
        <taxon>Virgisporangium</taxon>
    </lineage>
</organism>
<dbReference type="Proteomes" id="UP000612585">
    <property type="component" value="Unassembled WGS sequence"/>
</dbReference>
<dbReference type="Gene3D" id="3.40.390.10">
    <property type="entry name" value="Collagenase (Catalytic Domain)"/>
    <property type="match status" value="1"/>
</dbReference>
<dbReference type="RefSeq" id="WP_203995691.1">
    <property type="nucleotide sequence ID" value="NZ_BOPG01000027.1"/>
</dbReference>
<proteinExistence type="predicted"/>
<reference evidence="2" key="1">
    <citation type="submission" date="2021-01" db="EMBL/GenBank/DDBJ databases">
        <title>Whole genome shotgun sequence of Virgisporangium aurantiacum NBRC 16421.</title>
        <authorList>
            <person name="Komaki H."/>
            <person name="Tamura T."/>
        </authorList>
    </citation>
    <scope>NUCLEOTIDE SEQUENCE</scope>
    <source>
        <strain evidence="2">NBRC 16421</strain>
    </source>
</reference>
<protein>
    <recommendedName>
        <fullName evidence="4">Peptidase M10 metallopeptidase domain-containing protein</fullName>
    </recommendedName>
</protein>
<evidence type="ECO:0000256" key="1">
    <source>
        <dbReference type="SAM" id="MobiDB-lite"/>
    </source>
</evidence>
<dbReference type="Pfam" id="PF13582">
    <property type="entry name" value="Reprolysin_3"/>
    <property type="match status" value="1"/>
</dbReference>
<accession>A0A8J3Z5N7</accession>
<comment type="caution">
    <text evidence="2">The sequence shown here is derived from an EMBL/GenBank/DDBJ whole genome shotgun (WGS) entry which is preliminary data.</text>
</comment>
<evidence type="ECO:0000313" key="3">
    <source>
        <dbReference type="Proteomes" id="UP000612585"/>
    </source>
</evidence>
<sequence>MRPIRQPNGEEEPNGGGGGGPPPPPPIRHLDLNMICVGFEDFTAADVANMNNAIQVTRAIYATVRLNVRNVSFWQISVAEAGSHTVIDSQSEAEDLTSDWTVGNDSLDVFVVRAMNGADGWSAIDGSCDKNSKGMTGAVVSLNGSASNIANTLAHEVGHYLGLEHVPDSGNFIGGGGSSNSFTGIFTWQGTIMRRHCFVRS</sequence>
<dbReference type="InterPro" id="IPR024079">
    <property type="entry name" value="MetalloPept_cat_dom_sf"/>
</dbReference>
<name>A0A8J3Z5N7_9ACTN</name>
<dbReference type="AlphaFoldDB" id="A0A8J3Z5N7"/>